<evidence type="ECO:0000256" key="4">
    <source>
        <dbReference type="ARBA" id="ARBA00022771"/>
    </source>
</evidence>
<keyword evidence="14" id="KW-1185">Reference proteome</keyword>
<dbReference type="PANTHER" id="PTHR15860">
    <property type="entry name" value="UNCHARACTERIZED RING FINGER-CONTAINING PROTEIN"/>
    <property type="match status" value="1"/>
</dbReference>
<dbReference type="GO" id="GO:0061630">
    <property type="term" value="F:ubiquitin protein ligase activity"/>
    <property type="evidence" value="ECO:0007669"/>
    <property type="project" value="InterPro"/>
</dbReference>
<proteinExistence type="predicted"/>
<dbReference type="InterPro" id="IPR001841">
    <property type="entry name" value="Znf_RING"/>
</dbReference>
<dbReference type="PROSITE" id="PS50089">
    <property type="entry name" value="ZF_RING_2"/>
    <property type="match status" value="1"/>
</dbReference>
<organism evidence="13 14">
    <name type="scientific">Striga hermonthica</name>
    <name type="common">Purple witchweed</name>
    <name type="synonym">Buchnera hermonthica</name>
    <dbReference type="NCBI Taxonomy" id="68872"/>
    <lineage>
        <taxon>Eukaryota</taxon>
        <taxon>Viridiplantae</taxon>
        <taxon>Streptophyta</taxon>
        <taxon>Embryophyta</taxon>
        <taxon>Tracheophyta</taxon>
        <taxon>Spermatophyta</taxon>
        <taxon>Magnoliopsida</taxon>
        <taxon>eudicotyledons</taxon>
        <taxon>Gunneridae</taxon>
        <taxon>Pentapetalae</taxon>
        <taxon>asterids</taxon>
        <taxon>lamiids</taxon>
        <taxon>Lamiales</taxon>
        <taxon>Orobanchaceae</taxon>
        <taxon>Buchnereae</taxon>
        <taxon>Striga</taxon>
    </lineage>
</organism>
<keyword evidence="8 11" id="KW-0472">Membrane</keyword>
<feature type="transmembrane region" description="Helical" evidence="11">
    <location>
        <begin position="245"/>
        <end position="274"/>
    </location>
</feature>
<evidence type="ECO:0000256" key="6">
    <source>
        <dbReference type="ARBA" id="ARBA00022833"/>
    </source>
</evidence>
<dbReference type="SMART" id="SM00184">
    <property type="entry name" value="RING"/>
    <property type="match status" value="1"/>
</dbReference>
<reference evidence="13" key="1">
    <citation type="submission" date="2019-12" db="EMBL/GenBank/DDBJ databases">
        <authorList>
            <person name="Scholes J."/>
        </authorList>
    </citation>
    <scope>NUCLEOTIDE SEQUENCE</scope>
</reference>
<dbReference type="PROSITE" id="PS00518">
    <property type="entry name" value="ZF_RING_1"/>
    <property type="match status" value="1"/>
</dbReference>
<dbReference type="InterPro" id="IPR013083">
    <property type="entry name" value="Znf_RING/FYVE/PHD"/>
</dbReference>
<dbReference type="Gene3D" id="3.30.40.10">
    <property type="entry name" value="Zinc/RING finger domain, C3HC4 (zinc finger)"/>
    <property type="match status" value="1"/>
</dbReference>
<gene>
    <name evidence="13" type="ORF">SHERM_03724</name>
</gene>
<evidence type="ECO:0000259" key="12">
    <source>
        <dbReference type="PROSITE" id="PS50089"/>
    </source>
</evidence>
<comment type="caution">
    <text evidence="13">The sequence shown here is derived from an EMBL/GenBank/DDBJ whole genome shotgun (WGS) entry which is preliminary data.</text>
</comment>
<evidence type="ECO:0000256" key="10">
    <source>
        <dbReference type="SAM" id="MobiDB-lite"/>
    </source>
</evidence>
<keyword evidence="7 11" id="KW-1133">Transmembrane helix</keyword>
<evidence type="ECO:0000313" key="14">
    <source>
        <dbReference type="Proteomes" id="UP001153555"/>
    </source>
</evidence>
<dbReference type="Proteomes" id="UP001153555">
    <property type="component" value="Unassembled WGS sequence"/>
</dbReference>
<dbReference type="GO" id="GO:0016020">
    <property type="term" value="C:membrane"/>
    <property type="evidence" value="ECO:0007669"/>
    <property type="project" value="UniProtKB-SubCell"/>
</dbReference>
<feature type="region of interest" description="Disordered" evidence="10">
    <location>
        <begin position="93"/>
        <end position="140"/>
    </location>
</feature>
<evidence type="ECO:0000313" key="13">
    <source>
        <dbReference type="EMBL" id="CAA0836657.1"/>
    </source>
</evidence>
<evidence type="ECO:0000256" key="11">
    <source>
        <dbReference type="SAM" id="Phobius"/>
    </source>
</evidence>
<keyword evidence="2 11" id="KW-0812">Transmembrane</keyword>
<keyword evidence="4 9" id="KW-0863">Zinc-finger</keyword>
<dbReference type="SUPFAM" id="SSF57850">
    <property type="entry name" value="RING/U-box"/>
    <property type="match status" value="1"/>
</dbReference>
<evidence type="ECO:0000256" key="8">
    <source>
        <dbReference type="ARBA" id="ARBA00023136"/>
    </source>
</evidence>
<dbReference type="GO" id="GO:1904294">
    <property type="term" value="P:positive regulation of ERAD pathway"/>
    <property type="evidence" value="ECO:0007669"/>
    <property type="project" value="InterPro"/>
</dbReference>
<dbReference type="PANTHER" id="PTHR15860:SF0">
    <property type="entry name" value="LP20373P"/>
    <property type="match status" value="1"/>
</dbReference>
<keyword evidence="6" id="KW-0862">Zinc</keyword>
<evidence type="ECO:0000256" key="5">
    <source>
        <dbReference type="ARBA" id="ARBA00022786"/>
    </source>
</evidence>
<sequence>MESDASDFASNSSPSGGRGTGRLIRSRAMRFVRSPVSSLIEYSGVVRLLRPDYYSEEALPLVAESSRSAANGVNPSDSGNSPGEVSIRILGEQDGAEGGGDGEDGVGLGASGSMVGDDGANGDGPGASASGDAGNREGSSQRRYDVRRAARWVEQVLPFTLLLLIVFIRQHLQGFVVTIFSTIVLCKSDDVLRKQTALKGERKITVLVGYSAFLMLHILGIYWCNWSSDLFLPLLMIPPKAIPPFWHAIFIILVNDIMARLAAMILKFLLLLYYKNGKAHNFRRQGQILTLVEYALLLYRSLLPTPVWYKFFLNKDYGSLFSSVTTGLYLTFKLTSIVEKVRSLFAASKALSRKEVHYGSRATPEQVNAAGDLCTICQEKLQTPIVLRCKHIFCEDCVSEWFERERTCPLCRSMVRPADLKSYGDGSTSLYFQIF</sequence>
<dbReference type="InterPro" id="IPR017907">
    <property type="entry name" value="Znf_RING_CS"/>
</dbReference>
<keyword evidence="3" id="KW-0479">Metal-binding</keyword>
<dbReference type="Pfam" id="PF13639">
    <property type="entry name" value="zf-RING_2"/>
    <property type="match status" value="1"/>
</dbReference>
<feature type="region of interest" description="Disordered" evidence="10">
    <location>
        <begin position="1"/>
        <end position="25"/>
    </location>
</feature>
<accession>A0A9N7NRR0</accession>
<evidence type="ECO:0000256" key="2">
    <source>
        <dbReference type="ARBA" id="ARBA00022692"/>
    </source>
</evidence>
<dbReference type="InterPro" id="IPR044235">
    <property type="entry name" value="RNFT1/2"/>
</dbReference>
<keyword evidence="5" id="KW-0833">Ubl conjugation pathway</keyword>
<comment type="subcellular location">
    <subcellularLocation>
        <location evidence="1">Membrane</location>
        <topology evidence="1">Multi-pass membrane protein</topology>
    </subcellularLocation>
</comment>
<dbReference type="CDD" id="cd16532">
    <property type="entry name" value="RING-HC_RNFT1-like"/>
    <property type="match status" value="1"/>
</dbReference>
<evidence type="ECO:0000256" key="1">
    <source>
        <dbReference type="ARBA" id="ARBA00004141"/>
    </source>
</evidence>
<protein>
    <submittedName>
        <fullName evidence="13">RING/U-box superfamily protein</fullName>
    </submittedName>
</protein>
<dbReference type="OrthoDB" id="9049620at2759"/>
<name>A0A9N7NRR0_STRHE</name>
<dbReference type="GO" id="GO:0008270">
    <property type="term" value="F:zinc ion binding"/>
    <property type="evidence" value="ECO:0007669"/>
    <property type="project" value="UniProtKB-KW"/>
</dbReference>
<evidence type="ECO:0000256" key="7">
    <source>
        <dbReference type="ARBA" id="ARBA00022989"/>
    </source>
</evidence>
<dbReference type="AlphaFoldDB" id="A0A9N7NRR0"/>
<dbReference type="EMBL" id="CACSLK010030184">
    <property type="protein sequence ID" value="CAA0836657.1"/>
    <property type="molecule type" value="Genomic_DNA"/>
</dbReference>
<evidence type="ECO:0000256" key="9">
    <source>
        <dbReference type="PROSITE-ProRule" id="PRU00175"/>
    </source>
</evidence>
<feature type="transmembrane region" description="Helical" evidence="11">
    <location>
        <begin position="204"/>
        <end position="225"/>
    </location>
</feature>
<feature type="domain" description="RING-type" evidence="12">
    <location>
        <begin position="374"/>
        <end position="412"/>
    </location>
</feature>
<evidence type="ECO:0000256" key="3">
    <source>
        <dbReference type="ARBA" id="ARBA00022723"/>
    </source>
</evidence>